<evidence type="ECO:0000313" key="10">
    <source>
        <dbReference type="Proteomes" id="UP000694720"/>
    </source>
</evidence>
<evidence type="ECO:0000256" key="6">
    <source>
        <dbReference type="ARBA" id="ARBA00023212"/>
    </source>
</evidence>
<dbReference type="GO" id="GO:0007283">
    <property type="term" value="P:spermatogenesis"/>
    <property type="evidence" value="ECO:0007669"/>
    <property type="project" value="UniProtKB-KW"/>
</dbReference>
<dbReference type="Pfam" id="PF15241">
    <property type="entry name" value="Cylicin_N"/>
    <property type="match status" value="1"/>
</dbReference>
<feature type="domain" description="Cylicin N-terminal" evidence="8">
    <location>
        <begin position="2"/>
        <end position="54"/>
    </location>
</feature>
<keyword evidence="4" id="KW-0221">Differentiation</keyword>
<dbReference type="PANTHER" id="PTHR16742:SF1">
    <property type="entry name" value="CYLICIN-1"/>
    <property type="match status" value="1"/>
</dbReference>
<name>A0A8D1CU51_PIG</name>
<dbReference type="InterPro" id="IPR026189">
    <property type="entry name" value="CYLC"/>
</dbReference>
<evidence type="ECO:0000256" key="4">
    <source>
        <dbReference type="ARBA" id="ARBA00022782"/>
    </source>
</evidence>
<keyword evidence="5" id="KW-0744">Spermatogenesis</keyword>
<organism evidence="9 10">
    <name type="scientific">Sus scrofa</name>
    <name type="common">Pig</name>
    <dbReference type="NCBI Taxonomy" id="9823"/>
    <lineage>
        <taxon>Eukaryota</taxon>
        <taxon>Metazoa</taxon>
        <taxon>Chordata</taxon>
        <taxon>Craniata</taxon>
        <taxon>Vertebrata</taxon>
        <taxon>Euteleostomi</taxon>
        <taxon>Mammalia</taxon>
        <taxon>Eutheria</taxon>
        <taxon>Laurasiatheria</taxon>
        <taxon>Artiodactyla</taxon>
        <taxon>Suina</taxon>
        <taxon>Suidae</taxon>
        <taxon>Sus</taxon>
    </lineage>
</organism>
<evidence type="ECO:0000259" key="8">
    <source>
        <dbReference type="Pfam" id="PF15241"/>
    </source>
</evidence>
<keyword evidence="6" id="KW-0206">Cytoskeleton</keyword>
<dbReference type="Ensembl" id="ENSSSCT00035051306.1">
    <property type="protein sequence ID" value="ENSSSCP00035020559.1"/>
    <property type="gene ID" value="ENSSSCG00035038664.1"/>
</dbReference>
<dbReference type="GO" id="GO:0033150">
    <property type="term" value="C:cytoskeletal calyx"/>
    <property type="evidence" value="ECO:0007669"/>
    <property type="project" value="UniProtKB-SubCell"/>
</dbReference>
<evidence type="ECO:0000256" key="2">
    <source>
        <dbReference type="ARBA" id="ARBA00022490"/>
    </source>
</evidence>
<dbReference type="GO" id="GO:0005200">
    <property type="term" value="F:structural constituent of cytoskeleton"/>
    <property type="evidence" value="ECO:0007669"/>
    <property type="project" value="InterPro"/>
</dbReference>
<evidence type="ECO:0000256" key="5">
    <source>
        <dbReference type="ARBA" id="ARBA00022871"/>
    </source>
</evidence>
<proteinExistence type="predicted"/>
<keyword evidence="3" id="KW-0677">Repeat</keyword>
<evidence type="ECO:0000256" key="1">
    <source>
        <dbReference type="ARBA" id="ARBA00022473"/>
    </source>
</evidence>
<dbReference type="InterPro" id="IPR029354">
    <property type="entry name" value="Cylicin_N"/>
</dbReference>
<dbReference type="Proteomes" id="UP000694727">
    <property type="component" value="Unplaced"/>
</dbReference>
<accession>A0A8D1CU51</accession>
<dbReference type="Proteomes" id="UP000694720">
    <property type="component" value="Unplaced"/>
</dbReference>
<protein>
    <recommendedName>
        <fullName evidence="8">Cylicin N-terminal domain-containing protein</fullName>
    </recommendedName>
</protein>
<evidence type="ECO:0000256" key="3">
    <source>
        <dbReference type="ARBA" id="ARBA00022737"/>
    </source>
</evidence>
<dbReference type="AlphaFoldDB" id="A0A8D1CU51"/>
<evidence type="ECO:0000256" key="7">
    <source>
        <dbReference type="ARBA" id="ARBA00049644"/>
    </source>
</evidence>
<dbReference type="PANTHER" id="PTHR16742">
    <property type="entry name" value="CYCLICIN"/>
    <property type="match status" value="1"/>
</dbReference>
<keyword evidence="1" id="KW-0217">Developmental protein</keyword>
<dbReference type="GO" id="GO:0030154">
    <property type="term" value="P:cell differentiation"/>
    <property type="evidence" value="ECO:0007669"/>
    <property type="project" value="UniProtKB-KW"/>
</dbReference>
<sequence>QEVNIRTYDNSVPISESSKKLWNQQYFTLTFPNPPQPGRKRRSRTSGLQITVPPEAKWIRKLL</sequence>
<reference evidence="9" key="1">
    <citation type="submission" date="2025-05" db="UniProtKB">
        <authorList>
            <consortium name="Ensembl"/>
        </authorList>
    </citation>
    <scope>IDENTIFICATION</scope>
</reference>
<keyword evidence="2" id="KW-0963">Cytoplasm</keyword>
<comment type="subcellular location">
    <subcellularLocation>
        <location evidence="7">Cytoplasm</location>
        <location evidence="7">Cytoskeleton</location>
        <location evidence="7">Perinuclear theca</location>
        <location evidence="7">Calyx</location>
    </subcellularLocation>
</comment>
<dbReference type="Ensembl" id="ENSSSCT00025062707.1">
    <property type="protein sequence ID" value="ENSSSCP00025026662.1"/>
    <property type="gene ID" value="ENSSSCG00025046136.1"/>
</dbReference>
<evidence type="ECO:0000313" key="9">
    <source>
        <dbReference type="Ensembl" id="ENSSSCP00035020559.1"/>
    </source>
</evidence>